<evidence type="ECO:0000313" key="2">
    <source>
        <dbReference type="Proteomes" id="UP000054928"/>
    </source>
</evidence>
<keyword evidence="2" id="KW-1185">Reference proteome</keyword>
<organism evidence="1 2">
    <name type="scientific">Plasmopara halstedii</name>
    <name type="common">Downy mildew of sunflower</name>
    <dbReference type="NCBI Taxonomy" id="4781"/>
    <lineage>
        <taxon>Eukaryota</taxon>
        <taxon>Sar</taxon>
        <taxon>Stramenopiles</taxon>
        <taxon>Oomycota</taxon>
        <taxon>Peronosporomycetes</taxon>
        <taxon>Peronosporales</taxon>
        <taxon>Peronosporaceae</taxon>
        <taxon>Plasmopara</taxon>
    </lineage>
</organism>
<proteinExistence type="predicted"/>
<evidence type="ECO:0000313" key="1">
    <source>
        <dbReference type="EMBL" id="CEG37162.1"/>
    </source>
</evidence>
<sequence>MEMSESYMRPKYWDMSFRENNNTYHVTILLQKNYELGSIIAVKVGSKMMLAVNNGLPLMKKHRLVQTPFWFSTRHNCCYKFIFKMLVCYNRSVDERDLETSRLWGWTR</sequence>
<protein>
    <submittedName>
        <fullName evidence="1">Uncharacterized protein</fullName>
    </submittedName>
</protein>
<name>A0A0P1AAI9_PLAHL</name>
<dbReference type="Proteomes" id="UP000054928">
    <property type="component" value="Unassembled WGS sequence"/>
</dbReference>
<reference evidence="2" key="1">
    <citation type="submission" date="2014-09" db="EMBL/GenBank/DDBJ databases">
        <authorList>
            <person name="Sharma Rahul"/>
            <person name="Thines Marco"/>
        </authorList>
    </citation>
    <scope>NUCLEOTIDE SEQUENCE [LARGE SCALE GENOMIC DNA]</scope>
</reference>
<accession>A0A0P1AAI9</accession>
<dbReference type="GeneID" id="36399665"/>
<dbReference type="EMBL" id="CCYD01000261">
    <property type="protein sequence ID" value="CEG37162.1"/>
    <property type="molecule type" value="Genomic_DNA"/>
</dbReference>
<dbReference type="AlphaFoldDB" id="A0A0P1AAI9"/>
<dbReference type="RefSeq" id="XP_024573531.1">
    <property type="nucleotide sequence ID" value="XM_024722456.1"/>
</dbReference>